<dbReference type="InterPro" id="IPR002491">
    <property type="entry name" value="ABC_transptr_periplasmic_BD"/>
</dbReference>
<sequence length="269" mass="27822">MRRLLPLLLLLAGCAPAAGQRGGGIVSLNPCSDQLLLALVPAERIAAISHYSQAAGATSMPLDVARRFRTTGGTAEEVIALAPDLVVATSYTPPATRAAFERAGLRTLYLDSPTTIAGSKAQVAVLAAAVGASGQGMAINARIDRALAEARWTGAQVPALLYISGDLATGDGTLLHEMMQMAGLRNAAADYGLALTGTLPVETILAHPPALILRPDAEGRTAAIRRRLLARTDAGTQEVAFPRELINCGGPTIPAALARLATVRRQVAP</sequence>
<accession>A0A0B2BXZ1</accession>
<dbReference type="Gene3D" id="3.40.50.1980">
    <property type="entry name" value="Nitrogenase molybdenum iron protein domain"/>
    <property type="match status" value="2"/>
</dbReference>
<dbReference type="Proteomes" id="UP000030988">
    <property type="component" value="Unassembled WGS sequence"/>
</dbReference>
<evidence type="ECO:0000313" key="3">
    <source>
        <dbReference type="EMBL" id="KHL26299.1"/>
    </source>
</evidence>
<evidence type="ECO:0000313" key="4">
    <source>
        <dbReference type="Proteomes" id="UP000030988"/>
    </source>
</evidence>
<dbReference type="PANTHER" id="PTHR30535">
    <property type="entry name" value="VITAMIN B12-BINDING PROTEIN"/>
    <property type="match status" value="1"/>
</dbReference>
<dbReference type="SUPFAM" id="SSF53807">
    <property type="entry name" value="Helical backbone' metal receptor"/>
    <property type="match status" value="1"/>
</dbReference>
<keyword evidence="1" id="KW-0732">Signal</keyword>
<protein>
    <submittedName>
        <fullName evidence="3">ABC transporter substrate-binding protein</fullName>
    </submittedName>
</protein>
<evidence type="ECO:0000259" key="2">
    <source>
        <dbReference type="Pfam" id="PF01497"/>
    </source>
</evidence>
<feature type="chain" id="PRO_5002071552" evidence="1">
    <location>
        <begin position="18"/>
        <end position="269"/>
    </location>
</feature>
<dbReference type="OrthoDB" id="1632039at2"/>
<dbReference type="InterPro" id="IPR050902">
    <property type="entry name" value="ABC_Transporter_SBP"/>
</dbReference>
<dbReference type="PANTHER" id="PTHR30535:SF4">
    <property type="entry name" value="HEMIN-BINDING PERIPLASMIC PROTEIN HMUT"/>
    <property type="match status" value="1"/>
</dbReference>
<organism evidence="3 4">
    <name type="scientific">Croceibacterium mercuriale</name>
    <dbReference type="NCBI Taxonomy" id="1572751"/>
    <lineage>
        <taxon>Bacteria</taxon>
        <taxon>Pseudomonadati</taxon>
        <taxon>Pseudomonadota</taxon>
        <taxon>Alphaproteobacteria</taxon>
        <taxon>Sphingomonadales</taxon>
        <taxon>Erythrobacteraceae</taxon>
        <taxon>Croceibacterium</taxon>
    </lineage>
</organism>
<proteinExistence type="predicted"/>
<dbReference type="RefSeq" id="WP_039095458.1">
    <property type="nucleotide sequence ID" value="NZ_JTDN01000001.1"/>
</dbReference>
<dbReference type="Pfam" id="PF01497">
    <property type="entry name" value="Peripla_BP_2"/>
    <property type="match status" value="1"/>
</dbReference>
<comment type="caution">
    <text evidence="3">The sequence shown here is derived from an EMBL/GenBank/DDBJ whole genome shotgun (WGS) entry which is preliminary data.</text>
</comment>
<feature type="signal peptide" evidence="1">
    <location>
        <begin position="1"/>
        <end position="17"/>
    </location>
</feature>
<name>A0A0B2BXZ1_9SPHN</name>
<evidence type="ECO:0000256" key="1">
    <source>
        <dbReference type="SAM" id="SignalP"/>
    </source>
</evidence>
<feature type="domain" description="Fe/B12 periplasmic-binding" evidence="2">
    <location>
        <begin position="25"/>
        <end position="217"/>
    </location>
</feature>
<dbReference type="AlphaFoldDB" id="A0A0B2BXZ1"/>
<dbReference type="EMBL" id="JTDN01000001">
    <property type="protein sequence ID" value="KHL26299.1"/>
    <property type="molecule type" value="Genomic_DNA"/>
</dbReference>
<gene>
    <name evidence="3" type="ORF">PK98_07505</name>
</gene>
<reference evidence="3 4" key="1">
    <citation type="submission" date="2014-11" db="EMBL/GenBank/DDBJ databases">
        <title>Draft genome sequence of Kirrobacter mercurialis.</title>
        <authorList>
            <person name="Coil D.A."/>
            <person name="Eisen J.A."/>
        </authorList>
    </citation>
    <scope>NUCLEOTIDE SEQUENCE [LARGE SCALE GENOMIC DNA]</scope>
    <source>
        <strain evidence="3 4">Coronado</strain>
    </source>
</reference>
<dbReference type="STRING" id="1572751.PK98_07505"/>
<keyword evidence="4" id="KW-1185">Reference proteome</keyword>